<proteinExistence type="predicted"/>
<accession>A0A0V0QKS0</accession>
<keyword evidence="2" id="KW-1185">Reference proteome</keyword>
<dbReference type="InParanoid" id="A0A0V0QKS0"/>
<organism evidence="1 2">
    <name type="scientific">Pseudocohnilembus persalinus</name>
    <name type="common">Ciliate</name>
    <dbReference type="NCBI Taxonomy" id="266149"/>
    <lineage>
        <taxon>Eukaryota</taxon>
        <taxon>Sar</taxon>
        <taxon>Alveolata</taxon>
        <taxon>Ciliophora</taxon>
        <taxon>Intramacronucleata</taxon>
        <taxon>Oligohymenophorea</taxon>
        <taxon>Scuticociliatia</taxon>
        <taxon>Philasterida</taxon>
        <taxon>Pseudocohnilembidae</taxon>
        <taxon>Pseudocohnilembus</taxon>
    </lineage>
</organism>
<evidence type="ECO:0000313" key="1">
    <source>
        <dbReference type="EMBL" id="KRX02664.1"/>
    </source>
</evidence>
<name>A0A0V0QKS0_PSEPJ</name>
<dbReference type="Proteomes" id="UP000054937">
    <property type="component" value="Unassembled WGS sequence"/>
</dbReference>
<dbReference type="AlphaFoldDB" id="A0A0V0QKS0"/>
<dbReference type="EMBL" id="LDAU01000154">
    <property type="protein sequence ID" value="KRX02664.1"/>
    <property type="molecule type" value="Genomic_DNA"/>
</dbReference>
<gene>
    <name evidence="1" type="ORF">PPERSA_12004</name>
</gene>
<sequence length="210" mass="25210">MKKLKHFIIKDFQKNQKNLTQKNWNLVKQIRDQQPHQNTWKNDRQNLTKQNRLINSEFRSGVINVDNPYNENTKIYTSELQRIKDRQIKSQQIQKRHSKDLENQNKVNSTIEFFNSKSRISQPSNLDNIKINPLWNQKTRVQTSKQYKQWNESQTRLFGGPIEGKYSVKRAENIQKNDQRGRDYDFISFSKSHLNGFQKSHQNSEMTQKE</sequence>
<reference evidence="1 2" key="1">
    <citation type="journal article" date="2015" name="Sci. Rep.">
        <title>Genome of the facultative scuticociliatosis pathogen Pseudocohnilembus persalinus provides insight into its virulence through horizontal gene transfer.</title>
        <authorList>
            <person name="Xiong J."/>
            <person name="Wang G."/>
            <person name="Cheng J."/>
            <person name="Tian M."/>
            <person name="Pan X."/>
            <person name="Warren A."/>
            <person name="Jiang C."/>
            <person name="Yuan D."/>
            <person name="Miao W."/>
        </authorList>
    </citation>
    <scope>NUCLEOTIDE SEQUENCE [LARGE SCALE GENOMIC DNA]</scope>
    <source>
        <strain evidence="1">36N120E</strain>
    </source>
</reference>
<protein>
    <submittedName>
        <fullName evidence="1">Uncharacterized protein</fullName>
    </submittedName>
</protein>
<dbReference type="OrthoDB" id="326366at2759"/>
<evidence type="ECO:0000313" key="2">
    <source>
        <dbReference type="Proteomes" id="UP000054937"/>
    </source>
</evidence>
<comment type="caution">
    <text evidence="1">The sequence shown here is derived from an EMBL/GenBank/DDBJ whole genome shotgun (WGS) entry which is preliminary data.</text>
</comment>